<dbReference type="EMBL" id="JASPKY010001159">
    <property type="protein sequence ID" value="KAK9678920.1"/>
    <property type="molecule type" value="Genomic_DNA"/>
</dbReference>
<keyword evidence="4" id="KW-0238">DNA-binding</keyword>
<keyword evidence="3" id="KW-0862">Zinc</keyword>
<evidence type="ECO:0000256" key="3">
    <source>
        <dbReference type="ARBA" id="ARBA00022833"/>
    </source>
</evidence>
<evidence type="ECO:0000256" key="2">
    <source>
        <dbReference type="ARBA" id="ARBA00022771"/>
    </source>
</evidence>
<dbReference type="GO" id="GO:0008270">
    <property type="term" value="F:zinc ion binding"/>
    <property type="evidence" value="ECO:0007669"/>
    <property type="project" value="UniProtKB-KW"/>
</dbReference>
<protein>
    <submittedName>
        <fullName evidence="7">Transposase protein</fullName>
    </submittedName>
</protein>
<evidence type="ECO:0000256" key="4">
    <source>
        <dbReference type="ARBA" id="ARBA00023125"/>
    </source>
</evidence>
<comment type="caution">
    <text evidence="7">The sequence shown here is derived from an EMBL/GenBank/DDBJ whole genome shotgun (WGS) entry which is preliminary data.</text>
</comment>
<evidence type="ECO:0000313" key="8">
    <source>
        <dbReference type="Proteomes" id="UP001458880"/>
    </source>
</evidence>
<reference evidence="7 8" key="1">
    <citation type="journal article" date="2024" name="BMC Genomics">
        <title>De novo assembly and annotation of Popillia japonica's genome with initial clues to its potential as an invasive pest.</title>
        <authorList>
            <person name="Cucini C."/>
            <person name="Boschi S."/>
            <person name="Funari R."/>
            <person name="Cardaioli E."/>
            <person name="Iannotti N."/>
            <person name="Marturano G."/>
            <person name="Paoli F."/>
            <person name="Bruttini M."/>
            <person name="Carapelli A."/>
            <person name="Frati F."/>
            <person name="Nardi F."/>
        </authorList>
    </citation>
    <scope>NUCLEOTIDE SEQUENCE [LARGE SCALE GENOMIC DNA]</scope>
    <source>
        <strain evidence="7">DMR45628</strain>
    </source>
</reference>
<feature type="compositionally biased region" description="Basic and acidic residues" evidence="5">
    <location>
        <begin position="280"/>
        <end position="290"/>
    </location>
</feature>
<keyword evidence="1" id="KW-0479">Metal-binding</keyword>
<dbReference type="InterPro" id="IPR006612">
    <property type="entry name" value="THAP_Znf"/>
</dbReference>
<dbReference type="AlphaFoldDB" id="A0AAW1HRI3"/>
<gene>
    <name evidence="7" type="ORF">QE152_g40430</name>
</gene>
<organism evidence="7 8">
    <name type="scientific">Popillia japonica</name>
    <name type="common">Japanese beetle</name>
    <dbReference type="NCBI Taxonomy" id="7064"/>
    <lineage>
        <taxon>Eukaryota</taxon>
        <taxon>Metazoa</taxon>
        <taxon>Ecdysozoa</taxon>
        <taxon>Arthropoda</taxon>
        <taxon>Hexapoda</taxon>
        <taxon>Insecta</taxon>
        <taxon>Pterygota</taxon>
        <taxon>Neoptera</taxon>
        <taxon>Endopterygota</taxon>
        <taxon>Coleoptera</taxon>
        <taxon>Polyphaga</taxon>
        <taxon>Scarabaeiformia</taxon>
        <taxon>Scarabaeidae</taxon>
        <taxon>Rutelinae</taxon>
        <taxon>Popillia</taxon>
    </lineage>
</organism>
<name>A0AAW1HRI3_POPJA</name>
<accession>A0AAW1HRI3</accession>
<dbReference type="Proteomes" id="UP001458880">
    <property type="component" value="Unassembled WGS sequence"/>
</dbReference>
<evidence type="ECO:0000259" key="6">
    <source>
        <dbReference type="SMART" id="SM00980"/>
    </source>
</evidence>
<keyword evidence="2" id="KW-0863">Zinc-finger</keyword>
<dbReference type="GO" id="GO:0003677">
    <property type="term" value="F:DNA binding"/>
    <property type="evidence" value="ECO:0007669"/>
    <property type="project" value="UniProtKB-KW"/>
</dbReference>
<evidence type="ECO:0000313" key="7">
    <source>
        <dbReference type="EMBL" id="KAK9678920.1"/>
    </source>
</evidence>
<keyword evidence="8" id="KW-1185">Reference proteome</keyword>
<dbReference type="Pfam" id="PF21787">
    <property type="entry name" value="TNP-like_RNaseH_N"/>
    <property type="match status" value="1"/>
</dbReference>
<dbReference type="Pfam" id="PF21788">
    <property type="entry name" value="TNP-like_GBD"/>
    <property type="match status" value="1"/>
</dbReference>
<evidence type="ECO:0000256" key="1">
    <source>
        <dbReference type="ARBA" id="ARBA00022723"/>
    </source>
</evidence>
<dbReference type="InterPro" id="IPR048365">
    <property type="entry name" value="TNP-like_RNaseH_N"/>
</dbReference>
<sequence>MPGPSSAAQLPIIDIVQPSSKLQKSIASTKSMKRKATTLTKRIRVYKFREKQLKSRVQKAKKLQNNYEFQKKLQRMSKEAATFIQCQMRESVSLSLYILLLSNLCGRVRSCHAYKKWIAAINNKELEVLPAEVVYNYYLVCHNHFESSNYTRNGRLYHWSLPTLNLPSLVAENMPGQNIPIDMLLPEYSLPGVQCDVTTQDTIAAPGPSACDVTAQYATVVSRPSSLNVSACDVTAQYATVVSRPSSLNVTSQFITAIPGPSSHDLTANSPCFSIMEEQKQSTTPEKDSLHGLNPIPKRNPAKRRVKKSEKTASLYSYFISDRHTSIKKRLFMAHKTSTLLTEIDSKMTPVVANFMKCQLRNVNRKPKGSRFTLEDKLMAIALFKQSGKSYRLLSQMFSLPSRKTMMTLLNRIVLKPGINNILFNHLEKIAQTLRTKEKYCVLLFDEIALSPNLHWNVSLDIIEGFEDNGYERTLKVADHAQVFMLRGIFKKWKQPICYSFCEGTTKSASLVRSIKDIVRAVHKSGLHILATVCDQGTTNASAIRTLITDTKANYLRSGKLFDKEVFDIDGEEIIPIYDPPHLLKGIRNNLLTKDIAYINEAGTKCIATWNDVIKAYKIDAPSARLRLLRKITDFHVLPSKIKKMKVSYCTQVFSKQYAATITRMSHDKSRSIDGSITMTESAIDTAHLLSFFDDLLNQQ</sequence>
<feature type="region of interest" description="Disordered" evidence="5">
    <location>
        <begin position="280"/>
        <end position="305"/>
    </location>
</feature>
<dbReference type="SMART" id="SM00980">
    <property type="entry name" value="THAP"/>
    <property type="match status" value="1"/>
</dbReference>
<feature type="domain" description="THAP-type" evidence="6">
    <location>
        <begin position="109"/>
        <end position="171"/>
    </location>
</feature>
<evidence type="ECO:0000256" key="5">
    <source>
        <dbReference type="SAM" id="MobiDB-lite"/>
    </source>
</evidence>
<dbReference type="InterPro" id="IPR048366">
    <property type="entry name" value="TNP-like_GBD"/>
</dbReference>
<proteinExistence type="predicted"/>